<organism evidence="10 11">
    <name type="scientific">Bartonella ancashensis</name>
    <dbReference type="NCBI Taxonomy" id="1318743"/>
    <lineage>
        <taxon>Bacteria</taxon>
        <taxon>Pseudomonadati</taxon>
        <taxon>Pseudomonadota</taxon>
        <taxon>Alphaproteobacteria</taxon>
        <taxon>Hyphomicrobiales</taxon>
        <taxon>Bartonellaceae</taxon>
        <taxon>Bartonella</taxon>
    </lineage>
</organism>
<dbReference type="OrthoDB" id="9800507at2"/>
<dbReference type="InterPro" id="IPR001328">
    <property type="entry name" value="Pept_tRNA_hydro"/>
</dbReference>
<feature type="site" description="Discriminates between blocked and unblocked aminoacyl-tRNA" evidence="7">
    <location>
        <position position="9"/>
    </location>
</feature>
<dbReference type="GO" id="GO:0000049">
    <property type="term" value="F:tRNA binding"/>
    <property type="evidence" value="ECO:0007669"/>
    <property type="project" value="UniProtKB-UniRule"/>
</dbReference>
<dbReference type="PROSITE" id="PS01196">
    <property type="entry name" value="PEPT_TRNA_HYDROL_2"/>
    <property type="match status" value="1"/>
</dbReference>
<dbReference type="NCBIfam" id="TIGR00447">
    <property type="entry name" value="pth"/>
    <property type="match status" value="1"/>
</dbReference>
<name>A0A0M4M3H8_9HYPH</name>
<dbReference type="PANTHER" id="PTHR17224">
    <property type="entry name" value="PEPTIDYL-TRNA HYDROLASE"/>
    <property type="match status" value="1"/>
</dbReference>
<dbReference type="AlphaFoldDB" id="A0A0M4M3H8"/>
<dbReference type="RefSeq" id="WP_053944102.1">
    <property type="nucleotide sequence ID" value="NZ_CP010401.1"/>
</dbReference>
<dbReference type="PANTHER" id="PTHR17224:SF1">
    <property type="entry name" value="PEPTIDYL-TRNA HYDROLASE"/>
    <property type="match status" value="1"/>
</dbReference>
<dbReference type="Pfam" id="PF01195">
    <property type="entry name" value="Pept_tRNA_hydro"/>
    <property type="match status" value="1"/>
</dbReference>
<dbReference type="GO" id="GO:0006515">
    <property type="term" value="P:protein quality control for misfolded or incompletely synthesized proteins"/>
    <property type="evidence" value="ECO:0007669"/>
    <property type="project" value="UniProtKB-UniRule"/>
</dbReference>
<keyword evidence="3 7" id="KW-0378">Hydrolase</keyword>
<keyword evidence="2 7" id="KW-0820">tRNA-binding</keyword>
<dbReference type="Proteomes" id="UP000057213">
    <property type="component" value="Chromosome"/>
</dbReference>
<dbReference type="SUPFAM" id="SSF53178">
    <property type="entry name" value="Peptidyl-tRNA hydrolase-like"/>
    <property type="match status" value="1"/>
</dbReference>
<comment type="subunit">
    <text evidence="7">Monomer.</text>
</comment>
<dbReference type="GO" id="GO:0072344">
    <property type="term" value="P:rescue of stalled ribosome"/>
    <property type="evidence" value="ECO:0007669"/>
    <property type="project" value="UniProtKB-UniRule"/>
</dbReference>
<comment type="similarity">
    <text evidence="5 7 9">Belongs to the PTH family.</text>
</comment>
<sequence length="193" mass="21527">MLIVAGLGNPGLHYKNNRHNIGFMAVDALQKSFSFPPWSKKFQAEISNGFIDDEKTLLIKPQTFMNSSGQSVGEALRFYKLSINHLIVFYDELDLQPGTIRTKIGGGGNGHNGIKSIDNHCGNNYQHVRLGIGRPNAKELVQQHVLGNFMQSDQEWLSPLLDAIANSITFLIKGNDSRFMNEIVLAMRKNNKA</sequence>
<dbReference type="CDD" id="cd00462">
    <property type="entry name" value="PTH"/>
    <property type="match status" value="1"/>
</dbReference>
<gene>
    <name evidence="7" type="primary">pth</name>
    <name evidence="10" type="ORF">PU02_0760</name>
</gene>
<dbReference type="EC" id="3.1.1.29" evidence="1 7"/>
<evidence type="ECO:0000256" key="6">
    <source>
        <dbReference type="ARBA" id="ARBA00050038"/>
    </source>
</evidence>
<evidence type="ECO:0000313" key="11">
    <source>
        <dbReference type="Proteomes" id="UP000057213"/>
    </source>
</evidence>
<dbReference type="EMBL" id="CP010401">
    <property type="protein sequence ID" value="ALE03574.1"/>
    <property type="molecule type" value="Genomic_DNA"/>
</dbReference>
<dbReference type="PATRIC" id="fig|1318743.3.peg.774"/>
<dbReference type="KEGG" id="banc:PU02_0760"/>
<evidence type="ECO:0000256" key="9">
    <source>
        <dbReference type="RuleBase" id="RU004320"/>
    </source>
</evidence>
<dbReference type="Gene3D" id="3.40.50.1470">
    <property type="entry name" value="Peptidyl-tRNA hydrolase"/>
    <property type="match status" value="1"/>
</dbReference>
<evidence type="ECO:0000313" key="10">
    <source>
        <dbReference type="EMBL" id="ALE03574.1"/>
    </source>
</evidence>
<dbReference type="PROSITE" id="PS01195">
    <property type="entry name" value="PEPT_TRNA_HYDROL_1"/>
    <property type="match status" value="1"/>
</dbReference>
<feature type="binding site" evidence="7">
    <location>
        <position position="14"/>
    </location>
    <ligand>
        <name>tRNA</name>
        <dbReference type="ChEBI" id="CHEBI:17843"/>
    </ligand>
</feature>
<evidence type="ECO:0000256" key="4">
    <source>
        <dbReference type="ARBA" id="ARBA00022884"/>
    </source>
</evidence>
<evidence type="ECO:0000256" key="5">
    <source>
        <dbReference type="ARBA" id="ARBA00038063"/>
    </source>
</evidence>
<evidence type="ECO:0000256" key="3">
    <source>
        <dbReference type="ARBA" id="ARBA00022801"/>
    </source>
</evidence>
<keyword evidence="7" id="KW-0963">Cytoplasm</keyword>
<dbReference type="STRING" id="1318743.PU02_0760"/>
<feature type="active site" description="Proton acceptor" evidence="7">
    <location>
        <position position="19"/>
    </location>
</feature>
<evidence type="ECO:0000256" key="7">
    <source>
        <dbReference type="HAMAP-Rule" id="MF_00083"/>
    </source>
</evidence>
<keyword evidence="11" id="KW-1185">Reference proteome</keyword>
<dbReference type="GO" id="GO:0004045">
    <property type="term" value="F:peptidyl-tRNA hydrolase activity"/>
    <property type="evidence" value="ECO:0007669"/>
    <property type="project" value="UniProtKB-UniRule"/>
</dbReference>
<evidence type="ECO:0000256" key="2">
    <source>
        <dbReference type="ARBA" id="ARBA00022555"/>
    </source>
</evidence>
<feature type="binding site" evidence="7">
    <location>
        <position position="112"/>
    </location>
    <ligand>
        <name>tRNA</name>
        <dbReference type="ChEBI" id="CHEBI:17843"/>
    </ligand>
</feature>
<comment type="catalytic activity">
    <reaction evidence="7 8">
        <text>an N-acyl-L-alpha-aminoacyl-tRNA + H2O = an N-acyl-L-amino acid + a tRNA + H(+)</text>
        <dbReference type="Rhea" id="RHEA:54448"/>
        <dbReference type="Rhea" id="RHEA-COMP:10123"/>
        <dbReference type="Rhea" id="RHEA-COMP:13883"/>
        <dbReference type="ChEBI" id="CHEBI:15377"/>
        <dbReference type="ChEBI" id="CHEBI:15378"/>
        <dbReference type="ChEBI" id="CHEBI:59874"/>
        <dbReference type="ChEBI" id="CHEBI:78442"/>
        <dbReference type="ChEBI" id="CHEBI:138191"/>
        <dbReference type="EC" id="3.1.1.29"/>
    </reaction>
</comment>
<accession>A0A0M4M3H8</accession>
<keyword evidence="4 7" id="KW-0694">RNA-binding</keyword>
<feature type="binding site" evidence="7">
    <location>
        <position position="66"/>
    </location>
    <ligand>
        <name>tRNA</name>
        <dbReference type="ChEBI" id="CHEBI:17843"/>
    </ligand>
</feature>
<comment type="subcellular location">
    <subcellularLocation>
        <location evidence="7">Cytoplasm</location>
    </subcellularLocation>
</comment>
<evidence type="ECO:0000256" key="8">
    <source>
        <dbReference type="RuleBase" id="RU000673"/>
    </source>
</evidence>
<feature type="binding site" evidence="7">
    <location>
        <position position="64"/>
    </location>
    <ligand>
        <name>tRNA</name>
        <dbReference type="ChEBI" id="CHEBI:17843"/>
    </ligand>
</feature>
<proteinExistence type="inferred from homology"/>
<dbReference type="InterPro" id="IPR036416">
    <property type="entry name" value="Pept_tRNA_hydro_sf"/>
</dbReference>
<evidence type="ECO:0000256" key="1">
    <source>
        <dbReference type="ARBA" id="ARBA00013260"/>
    </source>
</evidence>
<dbReference type="InterPro" id="IPR018171">
    <property type="entry name" value="Pept_tRNA_hydro_CS"/>
</dbReference>
<dbReference type="GO" id="GO:0005737">
    <property type="term" value="C:cytoplasm"/>
    <property type="evidence" value="ECO:0007669"/>
    <property type="project" value="UniProtKB-SubCell"/>
</dbReference>
<comment type="function">
    <text evidence="7">Catalyzes the release of premature peptidyl moieties from peptidyl-tRNA molecules trapped in stalled 50S ribosomal subunits, and thus maintains levels of free tRNAs and 50S ribosomes.</text>
</comment>
<reference evidence="10 11" key="1">
    <citation type="journal article" date="2015" name="Genome Announc.">
        <title>Complete Genome Sequence of Bartonella ancashensis Strain 20.00, Isolated from the Blood of a Patient with Verruga Peruana.</title>
        <authorList>
            <person name="Hang J."/>
            <person name="Mullins K.E."/>
            <person name="Clifford R.J."/>
            <person name="Onmus-Leone F."/>
            <person name="Yang Y."/>
            <person name="Jiang J."/>
            <person name="Leguia M."/>
            <person name="Kasper M.R."/>
            <person name="Maguina C."/>
            <person name="Lesho E.P."/>
            <person name="Jarman R.G."/>
            <person name="Richards A.L."/>
            <person name="Blazes D."/>
        </authorList>
    </citation>
    <scope>NUCLEOTIDE SEQUENCE [LARGE SCALE GENOMIC DNA]</scope>
    <source>
        <strain evidence="10 11">20.00</strain>
    </source>
</reference>
<comment type="function">
    <text evidence="7">Hydrolyzes ribosome-free peptidyl-tRNAs (with 1 or more amino acids incorporated), which drop off the ribosome during protein synthesis, or as a result of ribosome stalling.</text>
</comment>
<dbReference type="FunFam" id="3.40.50.1470:FF:000001">
    <property type="entry name" value="Peptidyl-tRNA hydrolase"/>
    <property type="match status" value="1"/>
</dbReference>
<protein>
    <recommendedName>
        <fullName evidence="6 7">Peptidyl-tRNA hydrolase</fullName>
        <shortName evidence="7">Pth</shortName>
        <ecNumber evidence="1 7">3.1.1.29</ecNumber>
    </recommendedName>
</protein>
<feature type="site" description="Stabilizes the basic form of H active site to accept a proton" evidence="7">
    <location>
        <position position="91"/>
    </location>
</feature>
<dbReference type="HAMAP" id="MF_00083">
    <property type="entry name" value="Pept_tRNA_hydro_bact"/>
    <property type="match status" value="1"/>
</dbReference>